<accession>A0A3P8DGN7</accession>
<keyword evidence="3" id="KW-0472">Membrane</keyword>
<gene>
    <name evidence="4" type="ORF">HPBE_LOCUS14492</name>
</gene>
<dbReference type="OrthoDB" id="5983381at2759"/>
<dbReference type="PANTHER" id="PTHR24637">
    <property type="entry name" value="COLLAGEN"/>
    <property type="match status" value="1"/>
</dbReference>
<keyword evidence="3" id="KW-0812">Transmembrane</keyword>
<feature type="region of interest" description="Disordered" evidence="2">
    <location>
        <begin position="125"/>
        <end position="292"/>
    </location>
</feature>
<sequence length="327" mass="33717">MSDKCDDPATILASRIASVTSLLVILGCVALFTTVSNETKAFITDYEKHVETFQEAHQNNNNELELLTGVRLRRGAYYARSRSGFVESSSQGAAGDDWLQSHRRRSSHLEPKICDCTIIQCPRGPRGPPGANGAPAEDGLPGDPGRPGVDGVFLGEPLTCPPCPQGPRGDDGPQGDPGEQGRPGVPGLPGSEGTNEPGPVGAPGNRGQTGRAGKQGLPGEPGQDAVRLIGLTGPKGVRGPPGFVGARGDPGLSGIPAPPGLEGPPGSLGEAGDQGDFGLRGAPGRKGPPGEDGGYCQCPPREGWFYQINLALWKFLSTPSQVTPDVG</sequence>
<reference evidence="4 5" key="1">
    <citation type="submission" date="2018-11" db="EMBL/GenBank/DDBJ databases">
        <authorList>
            <consortium name="Pathogen Informatics"/>
        </authorList>
    </citation>
    <scope>NUCLEOTIDE SEQUENCE [LARGE SCALE GENOMIC DNA]</scope>
</reference>
<name>A0A3P8DGN7_HELPZ</name>
<keyword evidence="5" id="KW-1185">Reference proteome</keyword>
<keyword evidence="1" id="KW-0677">Repeat</keyword>
<evidence type="ECO:0000313" key="4">
    <source>
        <dbReference type="EMBL" id="VDO99798.1"/>
    </source>
</evidence>
<evidence type="ECO:0000256" key="2">
    <source>
        <dbReference type="SAM" id="MobiDB-lite"/>
    </source>
</evidence>
<dbReference type="PANTHER" id="PTHR24637:SF380">
    <property type="entry name" value="COL_CUTICLE_N DOMAIN-CONTAINING PROTEIN"/>
    <property type="match status" value="1"/>
</dbReference>
<dbReference type="WBParaSite" id="HPBE_0001449101-mRNA-1">
    <property type="protein sequence ID" value="HPBE_0001449101-mRNA-1"/>
    <property type="gene ID" value="HPBE_0001449101"/>
</dbReference>
<dbReference type="PROSITE" id="PS51257">
    <property type="entry name" value="PROKAR_LIPOPROTEIN"/>
    <property type="match status" value="1"/>
</dbReference>
<keyword evidence="3" id="KW-1133">Transmembrane helix</keyword>
<feature type="compositionally biased region" description="Low complexity" evidence="2">
    <location>
        <begin position="174"/>
        <end position="183"/>
    </location>
</feature>
<evidence type="ECO:0000313" key="5">
    <source>
        <dbReference type="Proteomes" id="UP000050761"/>
    </source>
</evidence>
<organism evidence="4">
    <name type="scientific">Heligmosomoides polygyrus</name>
    <name type="common">Parasitic roundworm</name>
    <dbReference type="NCBI Taxonomy" id="6339"/>
    <lineage>
        <taxon>Eukaryota</taxon>
        <taxon>Metazoa</taxon>
        <taxon>Ecdysozoa</taxon>
        <taxon>Nematoda</taxon>
        <taxon>Chromadorea</taxon>
        <taxon>Rhabditida</taxon>
        <taxon>Rhabditina</taxon>
        <taxon>Rhabditomorpha</taxon>
        <taxon>Strongyloidea</taxon>
        <taxon>Heligmosomidae</taxon>
        <taxon>Heligmosomoides</taxon>
    </lineage>
</organism>
<feature type="transmembrane region" description="Helical" evidence="3">
    <location>
        <begin position="12"/>
        <end position="32"/>
    </location>
</feature>
<evidence type="ECO:0000256" key="1">
    <source>
        <dbReference type="ARBA" id="ARBA00022737"/>
    </source>
</evidence>
<reference evidence="6" key="2">
    <citation type="submission" date="2019-09" db="UniProtKB">
        <authorList>
            <consortium name="WormBaseParasite"/>
        </authorList>
    </citation>
    <scope>IDENTIFICATION</scope>
</reference>
<dbReference type="AlphaFoldDB" id="A0A3P8DGN7"/>
<dbReference type="EMBL" id="UZAH01028383">
    <property type="protein sequence ID" value="VDO99798.1"/>
    <property type="molecule type" value="Genomic_DNA"/>
</dbReference>
<evidence type="ECO:0000256" key="3">
    <source>
        <dbReference type="SAM" id="Phobius"/>
    </source>
</evidence>
<evidence type="ECO:0000313" key="6">
    <source>
        <dbReference type="WBParaSite" id="HPBE_0001449101-mRNA-1"/>
    </source>
</evidence>
<dbReference type="Proteomes" id="UP000050761">
    <property type="component" value="Unassembled WGS sequence"/>
</dbReference>
<protein>
    <submittedName>
        <fullName evidence="6">Col_cuticle_N domain-containing protein</fullName>
    </submittedName>
</protein>
<proteinExistence type="predicted"/>
<feature type="compositionally biased region" description="Low complexity" evidence="2">
    <location>
        <begin position="129"/>
        <end position="151"/>
    </location>
</feature>